<comment type="function">
    <text evidence="9">Part of the tripartite ATP-independent periplasmic (TRAP) transport system.</text>
</comment>
<gene>
    <name evidence="11" type="ORF">C8J28_105124</name>
</gene>
<feature type="transmembrane region" description="Helical" evidence="9">
    <location>
        <begin position="42"/>
        <end position="64"/>
    </location>
</feature>
<dbReference type="OrthoDB" id="7843639at2"/>
<keyword evidence="4 9" id="KW-0997">Cell inner membrane</keyword>
<dbReference type="InterPro" id="IPR055348">
    <property type="entry name" value="DctQ"/>
</dbReference>
<feature type="transmembrane region" description="Helical" evidence="9">
    <location>
        <begin position="85"/>
        <end position="104"/>
    </location>
</feature>
<dbReference type="GO" id="GO:0005886">
    <property type="term" value="C:plasma membrane"/>
    <property type="evidence" value="ECO:0007669"/>
    <property type="project" value="UniProtKB-SubCell"/>
</dbReference>
<evidence type="ECO:0000256" key="9">
    <source>
        <dbReference type="RuleBase" id="RU369079"/>
    </source>
</evidence>
<keyword evidence="5 9" id="KW-0812">Transmembrane</keyword>
<keyword evidence="3" id="KW-1003">Cell membrane</keyword>
<organism evidence="11 12">
    <name type="scientific">Cereibacter azotoformans</name>
    <dbReference type="NCBI Taxonomy" id="43057"/>
    <lineage>
        <taxon>Bacteria</taxon>
        <taxon>Pseudomonadati</taxon>
        <taxon>Pseudomonadota</taxon>
        <taxon>Alphaproteobacteria</taxon>
        <taxon>Rhodobacterales</taxon>
        <taxon>Paracoccaceae</taxon>
        <taxon>Cereibacter</taxon>
    </lineage>
</organism>
<keyword evidence="2 9" id="KW-0813">Transport</keyword>
<evidence type="ECO:0000313" key="12">
    <source>
        <dbReference type="Proteomes" id="UP000244060"/>
    </source>
</evidence>
<dbReference type="GO" id="GO:0015740">
    <property type="term" value="P:C4-dicarboxylate transport"/>
    <property type="evidence" value="ECO:0007669"/>
    <property type="project" value="TreeGrafter"/>
</dbReference>
<evidence type="ECO:0000256" key="8">
    <source>
        <dbReference type="ARBA" id="ARBA00038436"/>
    </source>
</evidence>
<dbReference type="Pfam" id="PF04290">
    <property type="entry name" value="DctQ"/>
    <property type="match status" value="1"/>
</dbReference>
<feature type="transmembrane region" description="Helical" evidence="9">
    <location>
        <begin position="12"/>
        <end position="36"/>
    </location>
</feature>
<dbReference type="PANTHER" id="PTHR35011:SF2">
    <property type="entry name" value="2,3-DIKETO-L-GULONATE TRAP TRANSPORTER SMALL PERMEASE PROTEIN YIAM"/>
    <property type="match status" value="1"/>
</dbReference>
<evidence type="ECO:0000256" key="3">
    <source>
        <dbReference type="ARBA" id="ARBA00022475"/>
    </source>
</evidence>
<feature type="domain" description="Tripartite ATP-independent periplasmic transporters DctQ component" evidence="10">
    <location>
        <begin position="23"/>
        <end position="147"/>
    </location>
</feature>
<sequence length="162" mass="17739">MTTAYSYFTRAEAVIAGLLLLTMVALIFAAGVARMLHHPLNWSIDLATCCFAWAAFICADIAWRRNLLMSIDLLADNGPAWLGRALFYLNHLLIVAFLLYLVGYGLSLTWTTRARSFNGIPGVSYSWVTASLPVGAMLMLLTTGLKLRARLAEDGLLAPEKG</sequence>
<keyword evidence="7 9" id="KW-0472">Membrane</keyword>
<accession>A0A2T5KA46</accession>
<feature type="transmembrane region" description="Helical" evidence="9">
    <location>
        <begin position="124"/>
        <end position="141"/>
    </location>
</feature>
<evidence type="ECO:0000256" key="7">
    <source>
        <dbReference type="ARBA" id="ARBA00023136"/>
    </source>
</evidence>
<dbReference type="EMBL" id="QAOT01000005">
    <property type="protein sequence ID" value="PTR19283.1"/>
    <property type="molecule type" value="Genomic_DNA"/>
</dbReference>
<dbReference type="InterPro" id="IPR007387">
    <property type="entry name" value="TRAP_DctQ"/>
</dbReference>
<dbReference type="AlphaFoldDB" id="A0A2T5KA46"/>
<dbReference type="RefSeq" id="WP_101342082.1">
    <property type="nucleotide sequence ID" value="NZ_CP090022.1"/>
</dbReference>
<evidence type="ECO:0000313" key="11">
    <source>
        <dbReference type="EMBL" id="PTR19283.1"/>
    </source>
</evidence>
<evidence type="ECO:0000256" key="1">
    <source>
        <dbReference type="ARBA" id="ARBA00004429"/>
    </source>
</evidence>
<evidence type="ECO:0000256" key="6">
    <source>
        <dbReference type="ARBA" id="ARBA00022989"/>
    </source>
</evidence>
<dbReference type="GO" id="GO:0022857">
    <property type="term" value="F:transmembrane transporter activity"/>
    <property type="evidence" value="ECO:0007669"/>
    <property type="project" value="UniProtKB-UniRule"/>
</dbReference>
<name>A0A2T5KA46_9RHOB</name>
<proteinExistence type="inferred from homology"/>
<evidence type="ECO:0000256" key="4">
    <source>
        <dbReference type="ARBA" id="ARBA00022519"/>
    </source>
</evidence>
<evidence type="ECO:0000256" key="5">
    <source>
        <dbReference type="ARBA" id="ARBA00022692"/>
    </source>
</evidence>
<comment type="subunit">
    <text evidence="9">The complex comprises the extracytoplasmic solute receptor protein and the two transmembrane proteins.</text>
</comment>
<keyword evidence="6 9" id="KW-1133">Transmembrane helix</keyword>
<comment type="subcellular location">
    <subcellularLocation>
        <location evidence="1 9">Cell inner membrane</location>
        <topology evidence="1 9">Multi-pass membrane protein</topology>
    </subcellularLocation>
</comment>
<dbReference type="PANTHER" id="PTHR35011">
    <property type="entry name" value="2,3-DIKETO-L-GULONATE TRAP TRANSPORTER SMALL PERMEASE PROTEIN YIAM"/>
    <property type="match status" value="1"/>
</dbReference>
<protein>
    <recommendedName>
        <fullName evidence="9">TRAP transporter small permease protein</fullName>
    </recommendedName>
</protein>
<evidence type="ECO:0000256" key="2">
    <source>
        <dbReference type="ARBA" id="ARBA00022448"/>
    </source>
</evidence>
<comment type="similarity">
    <text evidence="8 9">Belongs to the TRAP transporter small permease family.</text>
</comment>
<reference evidence="11 12" key="1">
    <citation type="submission" date="2018-04" db="EMBL/GenBank/DDBJ databases">
        <title>Genomic Encyclopedia of Type Strains, Phase III (KMG-III): the genomes of soil and plant-associated and newly described type strains.</title>
        <authorList>
            <person name="Whitman W."/>
        </authorList>
    </citation>
    <scope>NUCLEOTIDE SEQUENCE [LARGE SCALE GENOMIC DNA]</scope>
    <source>
        <strain evidence="11 12">KA25</strain>
    </source>
</reference>
<evidence type="ECO:0000259" key="10">
    <source>
        <dbReference type="Pfam" id="PF04290"/>
    </source>
</evidence>
<keyword evidence="12" id="KW-1185">Reference proteome</keyword>
<comment type="caution">
    <text evidence="11">The sequence shown here is derived from an EMBL/GenBank/DDBJ whole genome shotgun (WGS) entry which is preliminary data.</text>
</comment>
<dbReference type="Proteomes" id="UP000244060">
    <property type="component" value="Unassembled WGS sequence"/>
</dbReference>